<proteinExistence type="predicted"/>
<organism evidence="1 2">
    <name type="scientific">Amycolatopsis alkalitolerans</name>
    <dbReference type="NCBI Taxonomy" id="2547244"/>
    <lineage>
        <taxon>Bacteria</taxon>
        <taxon>Bacillati</taxon>
        <taxon>Actinomycetota</taxon>
        <taxon>Actinomycetes</taxon>
        <taxon>Pseudonocardiales</taxon>
        <taxon>Pseudonocardiaceae</taxon>
        <taxon>Amycolatopsis</taxon>
    </lineage>
</organism>
<dbReference type="AlphaFoldDB" id="A0A5C4M168"/>
<evidence type="ECO:0000313" key="2">
    <source>
        <dbReference type="Proteomes" id="UP000305546"/>
    </source>
</evidence>
<reference evidence="1 2" key="1">
    <citation type="submission" date="2019-06" db="EMBL/GenBank/DDBJ databases">
        <title>Amycolatopsis alkalitolerans sp. nov., isolated from Gastrodia elata Blume.</title>
        <authorList>
            <person name="Narsing Rao M.P."/>
            <person name="Li W.J."/>
        </authorList>
    </citation>
    <scope>NUCLEOTIDE SEQUENCE [LARGE SCALE GENOMIC DNA]</scope>
    <source>
        <strain evidence="1 2">SYSUP0005</strain>
    </source>
</reference>
<evidence type="ECO:0000313" key="1">
    <source>
        <dbReference type="EMBL" id="TNC25088.1"/>
    </source>
</evidence>
<dbReference type="RefSeq" id="WP_139097476.1">
    <property type="nucleotide sequence ID" value="NZ_VDFW01000012.1"/>
</dbReference>
<dbReference type="OrthoDB" id="3372479at2"/>
<protein>
    <submittedName>
        <fullName evidence="1">Uncharacterized protein</fullName>
    </submittedName>
</protein>
<dbReference type="Proteomes" id="UP000305546">
    <property type="component" value="Unassembled WGS sequence"/>
</dbReference>
<comment type="caution">
    <text evidence="1">The sequence shown here is derived from an EMBL/GenBank/DDBJ whole genome shotgun (WGS) entry which is preliminary data.</text>
</comment>
<keyword evidence="2" id="KW-1185">Reference proteome</keyword>
<sequence>MIDALGDVGAALKHADPDDLEHLDEKLNVQLQYEPKGRTVIASVRPRVVSACDVRSGPPPHPGAKMPVCDVIK</sequence>
<accession>A0A5C4M168</accession>
<gene>
    <name evidence="1" type="ORF">FG385_15690</name>
</gene>
<name>A0A5C4M168_9PSEU</name>
<dbReference type="EMBL" id="VDFW01000012">
    <property type="protein sequence ID" value="TNC25088.1"/>
    <property type="molecule type" value="Genomic_DNA"/>
</dbReference>